<dbReference type="SUPFAM" id="SSF57716">
    <property type="entry name" value="Glucocorticoid receptor-like (DNA-binding domain)"/>
    <property type="match status" value="1"/>
</dbReference>
<reference evidence="19 20" key="1">
    <citation type="submission" date="2020-08" db="EMBL/GenBank/DDBJ databases">
        <title>Bridging the membrane lipid divide: bacteria of the FCB group superphylum have the potential to synthesize archaeal ether lipids.</title>
        <authorList>
            <person name="Villanueva L."/>
            <person name="Von Meijenfeldt F.A.B."/>
            <person name="Westbye A.B."/>
            <person name="Yadav S."/>
            <person name="Hopmans E.C."/>
            <person name="Dutilh B.E."/>
            <person name="Sinninghe Damste J.S."/>
        </authorList>
    </citation>
    <scope>NUCLEOTIDE SEQUENCE [LARGE SCALE GENOMIC DNA]</scope>
    <source>
        <strain evidence="19">NIOZ-UU36</strain>
    </source>
</reference>
<dbReference type="Pfam" id="PF06831">
    <property type="entry name" value="H2TH"/>
    <property type="match status" value="1"/>
</dbReference>
<dbReference type="NCBIfam" id="TIGR00577">
    <property type="entry name" value="fpg"/>
    <property type="match status" value="1"/>
</dbReference>
<feature type="domain" description="Formamidopyrimidine-DNA glycosylase catalytic" evidence="18">
    <location>
        <begin position="2"/>
        <end position="114"/>
    </location>
</feature>
<dbReference type="SMART" id="SM01232">
    <property type="entry name" value="H2TH"/>
    <property type="match status" value="1"/>
</dbReference>
<dbReference type="Proteomes" id="UP000614469">
    <property type="component" value="Unassembled WGS sequence"/>
</dbReference>
<comment type="catalytic activity">
    <reaction evidence="1">
        <text>Hydrolysis of DNA containing ring-opened 7-methylguanine residues, releasing 2,6-diamino-4-hydroxy-5-(N-methyl)formamidopyrimidine.</text>
        <dbReference type="EC" id="3.2.2.23"/>
    </reaction>
</comment>
<dbReference type="InterPro" id="IPR015887">
    <property type="entry name" value="DNA_glyclase_Znf_dom_DNA_BS"/>
</dbReference>
<dbReference type="FunFam" id="1.10.8.50:FF:000003">
    <property type="entry name" value="Formamidopyrimidine-DNA glycosylase"/>
    <property type="match status" value="1"/>
</dbReference>
<name>A0A8J6NEU3_9CHLR</name>
<dbReference type="Pfam" id="PF01149">
    <property type="entry name" value="Fapy_DNA_glyco"/>
    <property type="match status" value="1"/>
</dbReference>
<dbReference type="Pfam" id="PF06827">
    <property type="entry name" value="zf-FPG_IleRS"/>
    <property type="match status" value="1"/>
</dbReference>
<evidence type="ECO:0000256" key="6">
    <source>
        <dbReference type="ARBA" id="ARBA00022763"/>
    </source>
</evidence>
<evidence type="ECO:0000259" key="18">
    <source>
        <dbReference type="PROSITE" id="PS51068"/>
    </source>
</evidence>
<dbReference type="SUPFAM" id="SSF81624">
    <property type="entry name" value="N-terminal domain of MutM-like DNA repair proteins"/>
    <property type="match status" value="1"/>
</dbReference>
<dbReference type="NCBIfam" id="NF002211">
    <property type="entry name" value="PRK01103.1"/>
    <property type="match status" value="1"/>
</dbReference>
<dbReference type="EC" id="3.2.2.23" evidence="19"/>
<evidence type="ECO:0000256" key="9">
    <source>
        <dbReference type="ARBA" id="ARBA00022833"/>
    </source>
</evidence>
<keyword evidence="5" id="KW-0479">Metal-binding</keyword>
<dbReference type="PROSITE" id="PS51066">
    <property type="entry name" value="ZF_FPG_2"/>
    <property type="match status" value="1"/>
</dbReference>
<keyword evidence="14 19" id="KW-0326">Glycosidase</keyword>
<evidence type="ECO:0000256" key="7">
    <source>
        <dbReference type="ARBA" id="ARBA00022771"/>
    </source>
</evidence>
<dbReference type="Gene3D" id="3.20.190.10">
    <property type="entry name" value="MutM-like, N-terminal"/>
    <property type="match status" value="1"/>
</dbReference>
<evidence type="ECO:0000256" key="13">
    <source>
        <dbReference type="ARBA" id="ARBA00023268"/>
    </source>
</evidence>
<dbReference type="InterPro" id="IPR000214">
    <property type="entry name" value="Znf_DNA_glyclase/AP_lyase"/>
</dbReference>
<keyword evidence="6" id="KW-0227">DNA damage</keyword>
<keyword evidence="12" id="KW-0456">Lyase</keyword>
<dbReference type="CDD" id="cd08966">
    <property type="entry name" value="EcFpg-like_N"/>
    <property type="match status" value="1"/>
</dbReference>
<dbReference type="EMBL" id="JACNJN010000038">
    <property type="protein sequence ID" value="MBC8334028.1"/>
    <property type="molecule type" value="Genomic_DNA"/>
</dbReference>
<dbReference type="SUPFAM" id="SSF46946">
    <property type="entry name" value="S13-like H2TH domain"/>
    <property type="match status" value="1"/>
</dbReference>
<proteinExistence type="inferred from homology"/>
<evidence type="ECO:0000259" key="17">
    <source>
        <dbReference type="PROSITE" id="PS51066"/>
    </source>
</evidence>
<comment type="subunit">
    <text evidence="4">Monomer.</text>
</comment>
<dbReference type="GO" id="GO:0140078">
    <property type="term" value="F:class I DNA-(apurinic or apyrimidinic site) endonuclease activity"/>
    <property type="evidence" value="ECO:0007669"/>
    <property type="project" value="UniProtKB-EC"/>
</dbReference>
<keyword evidence="7 16" id="KW-0863">Zinc-finger</keyword>
<dbReference type="HAMAP" id="MF_00103">
    <property type="entry name" value="Fapy_DNA_glycosyl"/>
    <property type="match status" value="1"/>
</dbReference>
<dbReference type="SMART" id="SM00898">
    <property type="entry name" value="Fapy_DNA_glyco"/>
    <property type="match status" value="1"/>
</dbReference>
<accession>A0A8J6NEU3</accession>
<evidence type="ECO:0000256" key="12">
    <source>
        <dbReference type="ARBA" id="ARBA00023239"/>
    </source>
</evidence>
<keyword evidence="9" id="KW-0862">Zinc</keyword>
<evidence type="ECO:0000313" key="20">
    <source>
        <dbReference type="Proteomes" id="UP000614469"/>
    </source>
</evidence>
<dbReference type="GO" id="GO:0003684">
    <property type="term" value="F:damaged DNA binding"/>
    <property type="evidence" value="ECO:0007669"/>
    <property type="project" value="InterPro"/>
</dbReference>
<dbReference type="Gene3D" id="1.10.8.50">
    <property type="match status" value="1"/>
</dbReference>
<dbReference type="GO" id="GO:0006284">
    <property type="term" value="P:base-excision repair"/>
    <property type="evidence" value="ECO:0007669"/>
    <property type="project" value="InterPro"/>
</dbReference>
<keyword evidence="13" id="KW-0511">Multifunctional enzyme</keyword>
<comment type="similarity">
    <text evidence="3">Belongs to the FPG family.</text>
</comment>
<dbReference type="GO" id="GO:0034039">
    <property type="term" value="F:8-oxo-7,8-dihydroguanine DNA N-glycosylase activity"/>
    <property type="evidence" value="ECO:0007669"/>
    <property type="project" value="TreeGrafter"/>
</dbReference>
<evidence type="ECO:0000256" key="11">
    <source>
        <dbReference type="ARBA" id="ARBA00023204"/>
    </source>
</evidence>
<evidence type="ECO:0000256" key="16">
    <source>
        <dbReference type="PROSITE-ProRule" id="PRU00391"/>
    </source>
</evidence>
<keyword evidence="10" id="KW-0238">DNA-binding</keyword>
<comment type="caution">
    <text evidence="19">The sequence shown here is derived from an EMBL/GenBank/DDBJ whole genome shotgun (WGS) entry which is preliminary data.</text>
</comment>
<gene>
    <name evidence="19" type="primary">mutM</name>
    <name evidence="19" type="ORF">H8E29_02080</name>
</gene>
<evidence type="ECO:0000256" key="4">
    <source>
        <dbReference type="ARBA" id="ARBA00011245"/>
    </source>
</evidence>
<feature type="non-terminal residue" evidence="19">
    <location>
        <position position="1"/>
    </location>
</feature>
<dbReference type="GO" id="GO:0008270">
    <property type="term" value="F:zinc ion binding"/>
    <property type="evidence" value="ECO:0007669"/>
    <property type="project" value="UniProtKB-KW"/>
</dbReference>
<evidence type="ECO:0000256" key="14">
    <source>
        <dbReference type="ARBA" id="ARBA00023295"/>
    </source>
</evidence>
<dbReference type="InterPro" id="IPR015886">
    <property type="entry name" value="H2TH_FPG"/>
</dbReference>
<evidence type="ECO:0000256" key="5">
    <source>
        <dbReference type="ARBA" id="ARBA00022723"/>
    </source>
</evidence>
<feature type="domain" description="FPG-type" evidence="17">
    <location>
        <begin position="231"/>
        <end position="265"/>
    </location>
</feature>
<dbReference type="PROSITE" id="PS51068">
    <property type="entry name" value="FPG_CAT"/>
    <property type="match status" value="1"/>
</dbReference>
<dbReference type="InterPro" id="IPR012319">
    <property type="entry name" value="FPG_cat"/>
</dbReference>
<comment type="catalytic activity">
    <reaction evidence="15">
        <text>2'-deoxyribonucleotide-(2'-deoxyribose 5'-phosphate)-2'-deoxyribonucleotide-DNA = a 3'-end 2'-deoxyribonucleotide-(2,3-dehydro-2,3-deoxyribose 5'-phosphate)-DNA + a 5'-end 5'-phospho-2'-deoxyribonucleoside-DNA + H(+)</text>
        <dbReference type="Rhea" id="RHEA:66592"/>
        <dbReference type="Rhea" id="RHEA-COMP:13180"/>
        <dbReference type="Rhea" id="RHEA-COMP:16897"/>
        <dbReference type="Rhea" id="RHEA-COMP:17067"/>
        <dbReference type="ChEBI" id="CHEBI:15378"/>
        <dbReference type="ChEBI" id="CHEBI:136412"/>
        <dbReference type="ChEBI" id="CHEBI:157695"/>
        <dbReference type="ChEBI" id="CHEBI:167181"/>
        <dbReference type="EC" id="4.2.99.18"/>
    </reaction>
</comment>
<dbReference type="AlphaFoldDB" id="A0A8J6NEU3"/>
<dbReference type="InterPro" id="IPR035937">
    <property type="entry name" value="FPG_N"/>
</dbReference>
<comment type="cofactor">
    <cofactor evidence="2">
        <name>Zn(2+)</name>
        <dbReference type="ChEBI" id="CHEBI:29105"/>
    </cofactor>
</comment>
<evidence type="ECO:0000256" key="15">
    <source>
        <dbReference type="ARBA" id="ARBA00044632"/>
    </source>
</evidence>
<keyword evidence="11" id="KW-0234">DNA repair</keyword>
<evidence type="ECO:0000256" key="1">
    <source>
        <dbReference type="ARBA" id="ARBA00001668"/>
    </source>
</evidence>
<dbReference type="PROSITE" id="PS01242">
    <property type="entry name" value="ZF_FPG_1"/>
    <property type="match status" value="1"/>
</dbReference>
<dbReference type="InterPro" id="IPR020629">
    <property type="entry name" value="FPG_Glyclase"/>
</dbReference>
<evidence type="ECO:0000256" key="10">
    <source>
        <dbReference type="ARBA" id="ARBA00023125"/>
    </source>
</evidence>
<evidence type="ECO:0000256" key="8">
    <source>
        <dbReference type="ARBA" id="ARBA00022801"/>
    </source>
</evidence>
<dbReference type="GO" id="GO:0003690">
    <property type="term" value="F:double-stranded DNA binding"/>
    <property type="evidence" value="ECO:0007669"/>
    <property type="project" value="UniProtKB-ARBA"/>
</dbReference>
<keyword evidence="8 19" id="KW-0378">Hydrolase</keyword>
<evidence type="ECO:0000256" key="3">
    <source>
        <dbReference type="ARBA" id="ARBA00009409"/>
    </source>
</evidence>
<evidence type="ECO:0000313" key="19">
    <source>
        <dbReference type="EMBL" id="MBC8334028.1"/>
    </source>
</evidence>
<evidence type="ECO:0000256" key="2">
    <source>
        <dbReference type="ARBA" id="ARBA00001947"/>
    </source>
</evidence>
<dbReference type="InterPro" id="IPR010663">
    <property type="entry name" value="Znf_FPG/IleRS"/>
</dbReference>
<sequence length="269" mass="30724">MPELPEVETIVRKLRSELVGRKIESAELLWERTLATPSPADFIASICGQSIESLSRRAKYIVLGLTVDSLLIHLRMSGDLLIRNADEPVEKHDRLILHLSDGHYLAFSNMRKFGRVWLTPSPEDILGKLGPEPLDENFTAEMLYARLRQHKRQIKPLLLDQKFLAGMGNIYTDEALHLAGLHPLTKSDLIRRKQAEILWRNLREVLEEGIRRNGTSIDWIYRGGDFQNYLHVYGRKDEPCLNCGTPIQRITVGQRGTHFCPKCQPLKGA</sequence>
<protein>
    <submittedName>
        <fullName evidence="19">DNA-formamidopyrimidine glycosylase</fullName>
        <ecNumber evidence="19">3.2.2.23</ecNumber>
    </submittedName>
</protein>
<dbReference type="PANTHER" id="PTHR22993:SF9">
    <property type="entry name" value="FORMAMIDOPYRIMIDINE-DNA GLYCOSYLASE"/>
    <property type="match status" value="1"/>
</dbReference>
<dbReference type="PANTHER" id="PTHR22993">
    <property type="entry name" value="FORMAMIDOPYRIMIDINE-DNA GLYCOSYLASE"/>
    <property type="match status" value="1"/>
</dbReference>
<dbReference type="InterPro" id="IPR010979">
    <property type="entry name" value="Ribosomal_uS13-like_H2TH"/>
</dbReference>
<organism evidence="19 20">
    <name type="scientific">Candidatus Desulfolinea nitratireducens</name>
    <dbReference type="NCBI Taxonomy" id="2841698"/>
    <lineage>
        <taxon>Bacteria</taxon>
        <taxon>Bacillati</taxon>
        <taxon>Chloroflexota</taxon>
        <taxon>Anaerolineae</taxon>
        <taxon>Anaerolineales</taxon>
        <taxon>Anaerolineales incertae sedis</taxon>
        <taxon>Candidatus Desulfolinea</taxon>
    </lineage>
</organism>